<proteinExistence type="predicted"/>
<protein>
    <submittedName>
        <fullName evidence="1">Uncharacterized protein</fullName>
    </submittedName>
</protein>
<sequence>MRRDCVVTEIPQYRAQPSFTVQLIKLGARGRASSCAEASEKNICGENSFNRNHNFIETSASVHFDADTNVLLLLQFLLFVLFTSFEVKNLAGDLLDTSASACALPRFRFPTVIVVSAFLESSFVSRDFEVCRNIC</sequence>
<evidence type="ECO:0000313" key="2">
    <source>
        <dbReference type="Proteomes" id="UP000828390"/>
    </source>
</evidence>
<keyword evidence="2" id="KW-1185">Reference proteome</keyword>
<comment type="caution">
    <text evidence="1">The sequence shown here is derived from an EMBL/GenBank/DDBJ whole genome shotgun (WGS) entry which is preliminary data.</text>
</comment>
<dbReference type="EMBL" id="JAIWYP010000014">
    <property type="protein sequence ID" value="KAH3709833.1"/>
    <property type="molecule type" value="Genomic_DNA"/>
</dbReference>
<name>A0A9D4BWZ8_DREPO</name>
<gene>
    <name evidence="1" type="ORF">DPMN_069298</name>
</gene>
<accession>A0A9D4BWZ8</accession>
<reference evidence="1" key="2">
    <citation type="submission" date="2020-11" db="EMBL/GenBank/DDBJ databases">
        <authorList>
            <person name="McCartney M.A."/>
            <person name="Auch B."/>
            <person name="Kono T."/>
            <person name="Mallez S."/>
            <person name="Becker A."/>
            <person name="Gohl D.M."/>
            <person name="Silverstein K.A.T."/>
            <person name="Koren S."/>
            <person name="Bechman K.B."/>
            <person name="Herman A."/>
            <person name="Abrahante J.E."/>
            <person name="Garbe J."/>
        </authorList>
    </citation>
    <scope>NUCLEOTIDE SEQUENCE</scope>
    <source>
        <strain evidence="1">Duluth1</strain>
        <tissue evidence="1">Whole animal</tissue>
    </source>
</reference>
<dbReference type="Proteomes" id="UP000828390">
    <property type="component" value="Unassembled WGS sequence"/>
</dbReference>
<evidence type="ECO:0000313" key="1">
    <source>
        <dbReference type="EMBL" id="KAH3709833.1"/>
    </source>
</evidence>
<organism evidence="1 2">
    <name type="scientific">Dreissena polymorpha</name>
    <name type="common">Zebra mussel</name>
    <name type="synonym">Mytilus polymorpha</name>
    <dbReference type="NCBI Taxonomy" id="45954"/>
    <lineage>
        <taxon>Eukaryota</taxon>
        <taxon>Metazoa</taxon>
        <taxon>Spiralia</taxon>
        <taxon>Lophotrochozoa</taxon>
        <taxon>Mollusca</taxon>
        <taxon>Bivalvia</taxon>
        <taxon>Autobranchia</taxon>
        <taxon>Heteroconchia</taxon>
        <taxon>Euheterodonta</taxon>
        <taxon>Imparidentia</taxon>
        <taxon>Neoheterodontei</taxon>
        <taxon>Myida</taxon>
        <taxon>Dreissenoidea</taxon>
        <taxon>Dreissenidae</taxon>
        <taxon>Dreissena</taxon>
    </lineage>
</organism>
<reference evidence="1" key="1">
    <citation type="journal article" date="2019" name="bioRxiv">
        <title>The Genome of the Zebra Mussel, Dreissena polymorpha: A Resource for Invasive Species Research.</title>
        <authorList>
            <person name="McCartney M.A."/>
            <person name="Auch B."/>
            <person name="Kono T."/>
            <person name="Mallez S."/>
            <person name="Zhang Y."/>
            <person name="Obille A."/>
            <person name="Becker A."/>
            <person name="Abrahante J.E."/>
            <person name="Garbe J."/>
            <person name="Badalamenti J.P."/>
            <person name="Herman A."/>
            <person name="Mangelson H."/>
            <person name="Liachko I."/>
            <person name="Sullivan S."/>
            <person name="Sone E.D."/>
            <person name="Koren S."/>
            <person name="Silverstein K.A.T."/>
            <person name="Beckman K.B."/>
            <person name="Gohl D.M."/>
        </authorList>
    </citation>
    <scope>NUCLEOTIDE SEQUENCE</scope>
    <source>
        <strain evidence="1">Duluth1</strain>
        <tissue evidence="1">Whole animal</tissue>
    </source>
</reference>
<dbReference type="AlphaFoldDB" id="A0A9D4BWZ8"/>